<dbReference type="InterPro" id="IPR020476">
    <property type="entry name" value="Nudix_hydrolase"/>
</dbReference>
<keyword evidence="7" id="KW-1185">Reference proteome</keyword>
<keyword evidence="4" id="KW-0460">Magnesium</keyword>
<dbReference type="InterPro" id="IPR020084">
    <property type="entry name" value="NUDIX_hydrolase_CS"/>
</dbReference>
<accession>A0A7W3M4W6</accession>
<protein>
    <submittedName>
        <fullName evidence="6">NUDIX hydrolase</fullName>
    </submittedName>
</protein>
<comment type="similarity">
    <text evidence="2 5">Belongs to the Nudix hydrolase family.</text>
</comment>
<dbReference type="EMBL" id="CP022310">
    <property type="protein sequence ID" value="QDI68227.1"/>
    <property type="molecule type" value="Genomic_DNA"/>
</dbReference>
<accession>A0A514JLM3</accession>
<evidence type="ECO:0000256" key="3">
    <source>
        <dbReference type="ARBA" id="ARBA00022801"/>
    </source>
</evidence>
<proteinExistence type="inferred from homology"/>
<organism evidence="6 7">
    <name type="scientific">Streptomyces calvus</name>
    <dbReference type="NCBI Taxonomy" id="67282"/>
    <lineage>
        <taxon>Bacteria</taxon>
        <taxon>Bacillati</taxon>
        <taxon>Actinomycetota</taxon>
        <taxon>Actinomycetes</taxon>
        <taxon>Kitasatosporales</taxon>
        <taxon>Streptomycetaceae</taxon>
        <taxon>Streptomyces</taxon>
    </lineage>
</organism>
<dbReference type="AlphaFoldDB" id="A0A514JLM3"/>
<keyword evidence="3 5" id="KW-0378">Hydrolase</keyword>
<dbReference type="RefSeq" id="WP_142231419.1">
    <property type="nucleotide sequence ID" value="NZ_CP022310.1"/>
</dbReference>
<dbReference type="Pfam" id="PF00293">
    <property type="entry name" value="NUDIX"/>
    <property type="match status" value="1"/>
</dbReference>
<reference evidence="6 7" key="1">
    <citation type="submission" date="2017-07" db="EMBL/GenBank/DDBJ databases">
        <title>The Complete Genome of Streptomyces asterosporus-ZSY.</title>
        <authorList>
            <person name="Zhang S."/>
        </authorList>
    </citation>
    <scope>NUCLEOTIDE SEQUENCE [LARGE SCALE GENOMIC DNA]</scope>
    <source>
        <strain evidence="6 7">DSM 41452</strain>
    </source>
</reference>
<evidence type="ECO:0000256" key="4">
    <source>
        <dbReference type="ARBA" id="ARBA00022842"/>
    </source>
</evidence>
<dbReference type="CDD" id="cd02883">
    <property type="entry name" value="NUDIX_Hydrolase"/>
    <property type="match status" value="1"/>
</dbReference>
<evidence type="ECO:0000256" key="1">
    <source>
        <dbReference type="ARBA" id="ARBA00001946"/>
    </source>
</evidence>
<name>A0A514JLM3_9ACTN</name>
<dbReference type="Proteomes" id="UP000316215">
    <property type="component" value="Chromosome"/>
</dbReference>
<dbReference type="PROSITE" id="PS00893">
    <property type="entry name" value="NUDIX_BOX"/>
    <property type="match status" value="1"/>
</dbReference>
<evidence type="ECO:0000256" key="2">
    <source>
        <dbReference type="ARBA" id="ARBA00005582"/>
    </source>
</evidence>
<sequence>MDMDIPGEKRLAAAVVMDDEGRVLLVRRSATETFLPRVWGVPCGKLEPGEDARDGALRELKEETGLLGEIVRKVGESSFVSDYRGRETKNWQENFLVRPLSRRVTLPCPDQTHAWLYPSELTGVDIDAYNLDIVRQALVTA</sequence>
<dbReference type="PANTHER" id="PTHR43046:SF12">
    <property type="entry name" value="GDP-MANNOSE MANNOSYL HYDROLASE"/>
    <property type="match status" value="1"/>
</dbReference>
<dbReference type="KEGG" id="sast:CD934_05765"/>
<comment type="cofactor">
    <cofactor evidence="1">
        <name>Mg(2+)</name>
        <dbReference type="ChEBI" id="CHEBI:18420"/>
    </cofactor>
</comment>
<evidence type="ECO:0000256" key="5">
    <source>
        <dbReference type="RuleBase" id="RU003476"/>
    </source>
</evidence>
<dbReference type="PROSITE" id="PS51462">
    <property type="entry name" value="NUDIX"/>
    <property type="match status" value="1"/>
</dbReference>
<dbReference type="GO" id="GO:0016787">
    <property type="term" value="F:hydrolase activity"/>
    <property type="evidence" value="ECO:0007669"/>
    <property type="project" value="UniProtKB-KW"/>
</dbReference>
<dbReference type="SUPFAM" id="SSF55811">
    <property type="entry name" value="Nudix"/>
    <property type="match status" value="1"/>
</dbReference>
<gene>
    <name evidence="6" type="ORF">CD934_05765</name>
</gene>
<dbReference type="PRINTS" id="PR00502">
    <property type="entry name" value="NUDIXFAMILY"/>
</dbReference>
<dbReference type="Gene3D" id="3.90.79.10">
    <property type="entry name" value="Nucleoside Triphosphate Pyrophosphohydrolase"/>
    <property type="match status" value="1"/>
</dbReference>
<evidence type="ECO:0000313" key="7">
    <source>
        <dbReference type="Proteomes" id="UP000316215"/>
    </source>
</evidence>
<dbReference type="PANTHER" id="PTHR43046">
    <property type="entry name" value="GDP-MANNOSE MANNOSYL HYDROLASE"/>
    <property type="match status" value="1"/>
</dbReference>
<dbReference type="InterPro" id="IPR000086">
    <property type="entry name" value="NUDIX_hydrolase_dom"/>
</dbReference>
<dbReference type="InterPro" id="IPR015797">
    <property type="entry name" value="NUDIX_hydrolase-like_dom_sf"/>
</dbReference>
<evidence type="ECO:0000313" key="6">
    <source>
        <dbReference type="EMBL" id="QDI68227.1"/>
    </source>
</evidence>